<dbReference type="STRING" id="471514.AN477_20385"/>
<evidence type="ECO:0000256" key="1">
    <source>
        <dbReference type="ARBA" id="ARBA00004651"/>
    </source>
</evidence>
<dbReference type="AlphaFoldDB" id="A0A0P9EGY2"/>
<sequence>MTTLLILGVVFVVFLGALTRTTFGFGEAVVSMPLLTLLPVHLHTAIALMGLVGLTVALLAVSTGWRHINQRALIPLVCAALVGIPVGLLLVSRVPTQIMTGLLSLALMAYGIYSLTRHLFISTDQGDKLQHTLWGLLFGLASGVFGSAYNLNGVPVAVYGSLRGWNPQAFRSTMQAYFFISGALIVTGQGINGMWNANLFTLYLFSLPAMFAGILIGTALHRKIPTAKFQRYVFVLIAVLGSVLFIKSVV</sequence>
<feature type="transmembrane region" description="Helical" evidence="8">
    <location>
        <begin position="232"/>
        <end position="249"/>
    </location>
</feature>
<dbReference type="Pfam" id="PF01925">
    <property type="entry name" value="TauE"/>
    <property type="match status" value="1"/>
</dbReference>
<name>A0A0P9EGY2_9BACL</name>
<feature type="transmembrane region" description="Helical" evidence="8">
    <location>
        <begin position="73"/>
        <end position="92"/>
    </location>
</feature>
<keyword evidence="6 8" id="KW-1133">Transmembrane helix</keyword>
<evidence type="ECO:0000256" key="5">
    <source>
        <dbReference type="ARBA" id="ARBA00022692"/>
    </source>
</evidence>
<dbReference type="Proteomes" id="UP000050482">
    <property type="component" value="Unassembled WGS sequence"/>
</dbReference>
<evidence type="ECO:0000313" key="9">
    <source>
        <dbReference type="EMBL" id="KPV41796.1"/>
    </source>
</evidence>
<dbReference type="OrthoDB" id="668749at2"/>
<dbReference type="PATRIC" id="fig|471514.4.peg.3012"/>
<reference evidence="9 10" key="1">
    <citation type="submission" date="2015-09" db="EMBL/GenBank/DDBJ databases">
        <title>Draft genome sequence of Alicyclobacillus ferrooxydans DSM 22381.</title>
        <authorList>
            <person name="Hemp J."/>
        </authorList>
    </citation>
    <scope>NUCLEOTIDE SEQUENCE [LARGE SCALE GENOMIC DNA]</scope>
    <source>
        <strain evidence="9 10">TC-34</strain>
    </source>
</reference>
<evidence type="ECO:0000256" key="7">
    <source>
        <dbReference type="ARBA" id="ARBA00023136"/>
    </source>
</evidence>
<keyword evidence="3" id="KW-0813">Transport</keyword>
<evidence type="ECO:0000256" key="4">
    <source>
        <dbReference type="ARBA" id="ARBA00022475"/>
    </source>
</evidence>
<feature type="transmembrane region" description="Helical" evidence="8">
    <location>
        <begin position="40"/>
        <end position="61"/>
    </location>
</feature>
<evidence type="ECO:0000256" key="3">
    <source>
        <dbReference type="ARBA" id="ARBA00022448"/>
    </source>
</evidence>
<feature type="transmembrane region" description="Helical" evidence="8">
    <location>
        <begin position="132"/>
        <end position="151"/>
    </location>
</feature>
<dbReference type="GO" id="GO:0005886">
    <property type="term" value="C:plasma membrane"/>
    <property type="evidence" value="ECO:0007669"/>
    <property type="project" value="UniProtKB-SubCell"/>
</dbReference>
<comment type="similarity">
    <text evidence="2 8">Belongs to the 4-toluene sulfonate uptake permease (TSUP) (TC 2.A.102) family.</text>
</comment>
<dbReference type="PANTHER" id="PTHR30269:SF37">
    <property type="entry name" value="MEMBRANE TRANSPORTER PROTEIN"/>
    <property type="match status" value="1"/>
</dbReference>
<feature type="transmembrane region" description="Helical" evidence="8">
    <location>
        <begin position="200"/>
        <end position="220"/>
    </location>
</feature>
<dbReference type="EMBL" id="LJCO01000091">
    <property type="protein sequence ID" value="KPV41796.1"/>
    <property type="molecule type" value="Genomic_DNA"/>
</dbReference>
<keyword evidence="7 8" id="KW-0472">Membrane</keyword>
<gene>
    <name evidence="9" type="ORF">AN477_20385</name>
</gene>
<accession>A0A0P9EGY2</accession>
<keyword evidence="4 8" id="KW-1003">Cell membrane</keyword>
<comment type="caution">
    <text evidence="9">The sequence shown here is derived from an EMBL/GenBank/DDBJ whole genome shotgun (WGS) entry which is preliminary data.</text>
</comment>
<feature type="transmembrane region" description="Helical" evidence="8">
    <location>
        <begin position="98"/>
        <end position="120"/>
    </location>
</feature>
<keyword evidence="10" id="KW-1185">Reference proteome</keyword>
<protein>
    <recommendedName>
        <fullName evidence="8">Probable membrane transporter protein</fullName>
    </recommendedName>
</protein>
<dbReference type="RefSeq" id="WP_054971034.1">
    <property type="nucleotide sequence ID" value="NZ_LJCO01000091.1"/>
</dbReference>
<proteinExistence type="inferred from homology"/>
<comment type="subcellular location">
    <subcellularLocation>
        <location evidence="1 8">Cell membrane</location>
        <topology evidence="1 8">Multi-pass membrane protein</topology>
    </subcellularLocation>
</comment>
<dbReference type="InterPro" id="IPR052017">
    <property type="entry name" value="TSUP"/>
</dbReference>
<dbReference type="InterPro" id="IPR002781">
    <property type="entry name" value="TM_pro_TauE-like"/>
</dbReference>
<evidence type="ECO:0000256" key="8">
    <source>
        <dbReference type="RuleBase" id="RU363041"/>
    </source>
</evidence>
<keyword evidence="5 8" id="KW-0812">Transmembrane</keyword>
<evidence type="ECO:0000256" key="6">
    <source>
        <dbReference type="ARBA" id="ARBA00022989"/>
    </source>
</evidence>
<evidence type="ECO:0000256" key="2">
    <source>
        <dbReference type="ARBA" id="ARBA00009142"/>
    </source>
</evidence>
<evidence type="ECO:0000313" key="10">
    <source>
        <dbReference type="Proteomes" id="UP000050482"/>
    </source>
</evidence>
<dbReference type="PANTHER" id="PTHR30269">
    <property type="entry name" value="TRANSMEMBRANE PROTEIN YFCA"/>
    <property type="match status" value="1"/>
</dbReference>
<organism evidence="9 10">
    <name type="scientific">Alicyclobacillus ferrooxydans</name>
    <dbReference type="NCBI Taxonomy" id="471514"/>
    <lineage>
        <taxon>Bacteria</taxon>
        <taxon>Bacillati</taxon>
        <taxon>Bacillota</taxon>
        <taxon>Bacilli</taxon>
        <taxon>Bacillales</taxon>
        <taxon>Alicyclobacillaceae</taxon>
        <taxon>Alicyclobacillus</taxon>
    </lineage>
</organism>